<keyword evidence="6" id="KW-0735">Signal-anchor</keyword>
<evidence type="ECO:0000256" key="2">
    <source>
        <dbReference type="ARBA" id="ARBA00008661"/>
    </source>
</evidence>
<keyword evidence="8 10" id="KW-0333">Golgi apparatus</keyword>
<protein>
    <recommendedName>
        <fullName evidence="10">Hexosyltransferase</fullName>
        <ecNumber evidence="10">2.4.1.-</ecNumber>
    </recommendedName>
</protein>
<evidence type="ECO:0000313" key="11">
    <source>
        <dbReference type="EMBL" id="CAG7830358.1"/>
    </source>
</evidence>
<dbReference type="GO" id="GO:0006493">
    <property type="term" value="P:protein O-linked glycosylation"/>
    <property type="evidence" value="ECO:0007669"/>
    <property type="project" value="TreeGrafter"/>
</dbReference>
<dbReference type="AlphaFoldDB" id="A0A8J2L835"/>
<evidence type="ECO:0000256" key="7">
    <source>
        <dbReference type="ARBA" id="ARBA00022989"/>
    </source>
</evidence>
<gene>
    <name evidence="11" type="ORF">AFUS01_LOCUS40166</name>
</gene>
<sequence>MQMTGIEDEIRRYNDIIIDDHKESYYLLPVKVLRAFKWFNSTYPNEGSRPRFLVKMDHDVFSNVPLMVQHL</sequence>
<keyword evidence="7" id="KW-1133">Transmembrane helix</keyword>
<keyword evidence="12" id="KW-1185">Reference proteome</keyword>
<evidence type="ECO:0000256" key="4">
    <source>
        <dbReference type="ARBA" id="ARBA00022679"/>
    </source>
</evidence>
<comment type="similarity">
    <text evidence="2 10">Belongs to the glycosyltransferase 31 family.</text>
</comment>
<dbReference type="EC" id="2.4.1.-" evidence="10"/>
<evidence type="ECO:0000256" key="1">
    <source>
        <dbReference type="ARBA" id="ARBA00004323"/>
    </source>
</evidence>
<keyword evidence="3 10" id="KW-0328">Glycosyltransferase</keyword>
<dbReference type="PANTHER" id="PTHR11214">
    <property type="entry name" value="BETA-1,3-N-ACETYLGLUCOSAMINYLTRANSFERASE"/>
    <property type="match status" value="1"/>
</dbReference>
<dbReference type="InterPro" id="IPR002659">
    <property type="entry name" value="Glyco_trans_31"/>
</dbReference>
<accession>A0A8J2L835</accession>
<dbReference type="GO" id="GO:0016758">
    <property type="term" value="F:hexosyltransferase activity"/>
    <property type="evidence" value="ECO:0007669"/>
    <property type="project" value="InterPro"/>
</dbReference>
<proteinExistence type="inferred from homology"/>
<evidence type="ECO:0000256" key="9">
    <source>
        <dbReference type="ARBA" id="ARBA00023136"/>
    </source>
</evidence>
<evidence type="ECO:0000256" key="8">
    <source>
        <dbReference type="ARBA" id="ARBA00023034"/>
    </source>
</evidence>
<evidence type="ECO:0000313" key="12">
    <source>
        <dbReference type="Proteomes" id="UP000708208"/>
    </source>
</evidence>
<evidence type="ECO:0000256" key="10">
    <source>
        <dbReference type="RuleBase" id="RU363063"/>
    </source>
</evidence>
<comment type="caution">
    <text evidence="11">The sequence shown here is derived from an EMBL/GenBank/DDBJ whole genome shotgun (WGS) entry which is preliminary data.</text>
</comment>
<dbReference type="Pfam" id="PF01762">
    <property type="entry name" value="Galactosyl_T"/>
    <property type="match status" value="1"/>
</dbReference>
<dbReference type="Proteomes" id="UP000708208">
    <property type="component" value="Unassembled WGS sequence"/>
</dbReference>
<dbReference type="EMBL" id="CAJVCH010555510">
    <property type="protein sequence ID" value="CAG7830358.1"/>
    <property type="molecule type" value="Genomic_DNA"/>
</dbReference>
<reference evidence="11" key="1">
    <citation type="submission" date="2021-06" db="EMBL/GenBank/DDBJ databases">
        <authorList>
            <person name="Hodson N. C."/>
            <person name="Mongue J. A."/>
            <person name="Jaron S. K."/>
        </authorList>
    </citation>
    <scope>NUCLEOTIDE SEQUENCE</scope>
</reference>
<dbReference type="GO" id="GO:0000139">
    <property type="term" value="C:Golgi membrane"/>
    <property type="evidence" value="ECO:0007669"/>
    <property type="project" value="UniProtKB-SubCell"/>
</dbReference>
<keyword evidence="5" id="KW-0812">Transmembrane</keyword>
<dbReference type="OrthoDB" id="115198at2759"/>
<comment type="subcellular location">
    <subcellularLocation>
        <location evidence="1 10">Golgi apparatus membrane</location>
        <topology evidence="1 10">Single-pass type II membrane protein</topology>
    </subcellularLocation>
</comment>
<evidence type="ECO:0000256" key="3">
    <source>
        <dbReference type="ARBA" id="ARBA00022676"/>
    </source>
</evidence>
<evidence type="ECO:0000256" key="6">
    <source>
        <dbReference type="ARBA" id="ARBA00022968"/>
    </source>
</evidence>
<keyword evidence="9" id="KW-0472">Membrane</keyword>
<organism evidence="11 12">
    <name type="scientific">Allacma fusca</name>
    <dbReference type="NCBI Taxonomy" id="39272"/>
    <lineage>
        <taxon>Eukaryota</taxon>
        <taxon>Metazoa</taxon>
        <taxon>Ecdysozoa</taxon>
        <taxon>Arthropoda</taxon>
        <taxon>Hexapoda</taxon>
        <taxon>Collembola</taxon>
        <taxon>Symphypleona</taxon>
        <taxon>Sminthuridae</taxon>
        <taxon>Allacma</taxon>
    </lineage>
</organism>
<evidence type="ECO:0000256" key="5">
    <source>
        <dbReference type="ARBA" id="ARBA00022692"/>
    </source>
</evidence>
<dbReference type="PANTHER" id="PTHR11214:SF3">
    <property type="entry name" value="BETA-1,3-GALACTOSYLTRANSFERASE 6"/>
    <property type="match status" value="1"/>
</dbReference>
<keyword evidence="4" id="KW-0808">Transferase</keyword>
<name>A0A8J2L835_9HEXA</name>
<feature type="non-terminal residue" evidence="11">
    <location>
        <position position="71"/>
    </location>
</feature>